<dbReference type="GO" id="GO:0008840">
    <property type="term" value="F:4-hydroxy-tetrahydrodipicolinate synthase activity"/>
    <property type="evidence" value="ECO:0007669"/>
    <property type="project" value="UniProtKB-UniRule"/>
</dbReference>
<dbReference type="OrthoDB" id="9782828at2"/>
<sequence>MADTPFGRLLAAVVTPFTPDGHLDLGALERHVDRLVSAGVDGLVVAGTTGESAALGADERSDVVRVATSVAAGRARVVSGTGEHDTTSAIEAARAGVRAGADAVLAPTPAYVRPSQAGVLAHLRAVADAADVPVMLYDNPRRSGVGLELATLERAAAHPNVCAIKDATDDLSRAADILGMLELAYFAGSDVAALPTLALGGTGLVGVAANVAPEEYRQLLDAVSAGDLRAAALAHHRLEPLVRALNRHVPPAVATKVVLRGLGLLPCARVRLPLVGPDAAEVVAIRRDLERYAPLPEVRAGLVRLDHPDALGGALSWPEGAPSAVAV</sequence>
<evidence type="ECO:0000256" key="2">
    <source>
        <dbReference type="ARBA" id="ARBA00005120"/>
    </source>
</evidence>
<feature type="binding site" evidence="12 15">
    <location>
        <position position="205"/>
    </location>
    <ligand>
        <name>pyruvate</name>
        <dbReference type="ChEBI" id="CHEBI:15361"/>
    </ligand>
</feature>
<dbReference type="SMART" id="SM01130">
    <property type="entry name" value="DHDPS"/>
    <property type="match status" value="1"/>
</dbReference>
<feature type="active site" description="Schiff-base intermediate with substrate" evidence="12 14">
    <location>
        <position position="165"/>
    </location>
</feature>
<keyword evidence="8 12" id="KW-0457">Lysine biosynthesis</keyword>
<keyword evidence="10 12" id="KW-0704">Schiff base</keyword>
<comment type="function">
    <text evidence="1 12">Catalyzes the condensation of (S)-aspartate-beta-semialdehyde [(S)-ASA] and pyruvate to 4-hydroxy-tetrahydrodipicolinate (HTPA).</text>
</comment>
<dbReference type="HAMAP" id="MF_00418">
    <property type="entry name" value="DapA"/>
    <property type="match status" value="1"/>
</dbReference>
<dbReference type="UniPathway" id="UPA00034">
    <property type="reaction ID" value="UER00017"/>
</dbReference>
<dbReference type="STRING" id="471853.Bcav_2144"/>
<proteinExistence type="inferred from homology"/>
<evidence type="ECO:0000256" key="9">
    <source>
        <dbReference type="ARBA" id="ARBA00023239"/>
    </source>
</evidence>
<dbReference type="RefSeq" id="WP_015882636.1">
    <property type="nucleotide sequence ID" value="NC_012669.1"/>
</dbReference>
<evidence type="ECO:0000256" key="6">
    <source>
        <dbReference type="ARBA" id="ARBA00022605"/>
    </source>
</evidence>
<accession>C5C6J0</accession>
<comment type="similarity">
    <text evidence="3 12 13">Belongs to the DapA family.</text>
</comment>
<comment type="caution">
    <text evidence="12">Was originally thought to be a dihydrodipicolinate synthase (DHDPS), catalyzing the condensation of (S)-aspartate-beta-semialdehyde [(S)-ASA] and pyruvate to dihydrodipicolinate (DHDP). However, it was shown in E.coli that the product of the enzymatic reaction is not dihydrodipicolinate but in fact (4S)-4-hydroxy-2,3,4,5-tetrahydro-(2S)-dipicolinic acid (HTPA), and that the consecutive dehydration reaction leading to DHDP is not spontaneous but catalyzed by DapB.</text>
</comment>
<dbReference type="InterPro" id="IPR020625">
    <property type="entry name" value="Schiff_base-form_aldolases_AS"/>
</dbReference>
<dbReference type="EC" id="4.3.3.7" evidence="4 12"/>
<dbReference type="Gene3D" id="3.20.20.70">
    <property type="entry name" value="Aldolase class I"/>
    <property type="match status" value="1"/>
</dbReference>
<gene>
    <name evidence="12" type="primary">dapA</name>
    <name evidence="16" type="ordered locus">Bcav_2144</name>
</gene>
<comment type="catalytic activity">
    <reaction evidence="11 12">
        <text>L-aspartate 4-semialdehyde + pyruvate = (2S,4S)-4-hydroxy-2,3,4,5-tetrahydrodipicolinate + H2O + H(+)</text>
        <dbReference type="Rhea" id="RHEA:34171"/>
        <dbReference type="ChEBI" id="CHEBI:15361"/>
        <dbReference type="ChEBI" id="CHEBI:15377"/>
        <dbReference type="ChEBI" id="CHEBI:15378"/>
        <dbReference type="ChEBI" id="CHEBI:67139"/>
        <dbReference type="ChEBI" id="CHEBI:537519"/>
        <dbReference type="EC" id="4.3.3.7"/>
    </reaction>
</comment>
<dbReference type="HOGENOM" id="CLU_049343_7_1_11"/>
<feature type="active site" description="Proton donor/acceptor" evidence="12 14">
    <location>
        <position position="137"/>
    </location>
</feature>
<keyword evidence="9 12" id="KW-0456">Lyase</keyword>
<dbReference type="PANTHER" id="PTHR12128">
    <property type="entry name" value="DIHYDRODIPICOLINATE SYNTHASE"/>
    <property type="match status" value="1"/>
</dbReference>
<evidence type="ECO:0000256" key="15">
    <source>
        <dbReference type="PIRSR" id="PIRSR001365-2"/>
    </source>
</evidence>
<organism evidence="16 17">
    <name type="scientific">Beutenbergia cavernae (strain ATCC BAA-8 / DSM 12333 / CCUG 43141 / JCM 11478 / NBRC 16432 / NCIMB 13614 / HKI 0122)</name>
    <dbReference type="NCBI Taxonomy" id="471853"/>
    <lineage>
        <taxon>Bacteria</taxon>
        <taxon>Bacillati</taxon>
        <taxon>Actinomycetota</taxon>
        <taxon>Actinomycetes</taxon>
        <taxon>Micrococcales</taxon>
        <taxon>Beutenbergiaceae</taxon>
        <taxon>Beutenbergia</taxon>
    </lineage>
</organism>
<dbReference type="GO" id="GO:0009089">
    <property type="term" value="P:lysine biosynthetic process via diaminopimelate"/>
    <property type="evidence" value="ECO:0007669"/>
    <property type="project" value="UniProtKB-UniRule"/>
</dbReference>
<dbReference type="Proteomes" id="UP000007962">
    <property type="component" value="Chromosome"/>
</dbReference>
<evidence type="ECO:0000256" key="4">
    <source>
        <dbReference type="ARBA" id="ARBA00012086"/>
    </source>
</evidence>
<evidence type="ECO:0000256" key="3">
    <source>
        <dbReference type="ARBA" id="ARBA00007592"/>
    </source>
</evidence>
<evidence type="ECO:0000256" key="10">
    <source>
        <dbReference type="ARBA" id="ARBA00023270"/>
    </source>
</evidence>
<feature type="binding site" evidence="12 15">
    <location>
        <position position="49"/>
    </location>
    <ligand>
        <name>pyruvate</name>
        <dbReference type="ChEBI" id="CHEBI:15361"/>
    </ligand>
</feature>
<dbReference type="InterPro" id="IPR002220">
    <property type="entry name" value="DapA-like"/>
</dbReference>
<dbReference type="InterPro" id="IPR005263">
    <property type="entry name" value="DapA"/>
</dbReference>
<dbReference type="Pfam" id="PF00701">
    <property type="entry name" value="DHDPS"/>
    <property type="match status" value="1"/>
</dbReference>
<dbReference type="GO" id="GO:0019877">
    <property type="term" value="P:diaminopimelate biosynthetic process"/>
    <property type="evidence" value="ECO:0007669"/>
    <property type="project" value="UniProtKB-UniRule"/>
</dbReference>
<dbReference type="KEGG" id="bcv:Bcav_2144"/>
<evidence type="ECO:0000256" key="14">
    <source>
        <dbReference type="PIRSR" id="PIRSR001365-1"/>
    </source>
</evidence>
<dbReference type="eggNOG" id="COG0329">
    <property type="taxonomic scope" value="Bacteria"/>
</dbReference>
<dbReference type="GO" id="GO:0005829">
    <property type="term" value="C:cytosol"/>
    <property type="evidence" value="ECO:0007669"/>
    <property type="project" value="TreeGrafter"/>
</dbReference>
<feature type="site" description="Part of a proton relay during catalysis" evidence="12">
    <location>
        <position position="48"/>
    </location>
</feature>
<dbReference type="AlphaFoldDB" id="C5C6J0"/>
<reference evidence="16 17" key="1">
    <citation type="journal article" date="2009" name="Stand. Genomic Sci.">
        <title>Complete genome sequence of Beutenbergia cavernae type strain (HKI 0122).</title>
        <authorList>
            <person name="Land M."/>
            <person name="Pukall R."/>
            <person name="Abt B."/>
            <person name="Goker M."/>
            <person name="Rohde M."/>
            <person name="Glavina Del Rio T."/>
            <person name="Tice H."/>
            <person name="Copeland A."/>
            <person name="Cheng J.F."/>
            <person name="Lucas S."/>
            <person name="Chen F."/>
            <person name="Nolan M."/>
            <person name="Bruce D."/>
            <person name="Goodwin L."/>
            <person name="Pitluck S."/>
            <person name="Ivanova N."/>
            <person name="Mavromatis K."/>
            <person name="Ovchinnikova G."/>
            <person name="Pati A."/>
            <person name="Chen A."/>
            <person name="Palaniappan K."/>
            <person name="Hauser L."/>
            <person name="Chang Y.J."/>
            <person name="Jefferies C.C."/>
            <person name="Saunders E."/>
            <person name="Brettin T."/>
            <person name="Detter J.C."/>
            <person name="Han C."/>
            <person name="Chain P."/>
            <person name="Bristow J."/>
            <person name="Eisen J.A."/>
            <person name="Markowitz V."/>
            <person name="Hugenholtz P."/>
            <person name="Kyrpides N.C."/>
            <person name="Klenk H.P."/>
            <person name="Lapidus A."/>
        </authorList>
    </citation>
    <scope>NUCLEOTIDE SEQUENCE [LARGE SCALE GENOMIC DNA]</scope>
    <source>
        <strain evidence="17">ATCC BAA-8 / DSM 12333 / NBRC 16432</strain>
    </source>
</reference>
<evidence type="ECO:0000256" key="7">
    <source>
        <dbReference type="ARBA" id="ARBA00022915"/>
    </source>
</evidence>
<evidence type="ECO:0000256" key="12">
    <source>
        <dbReference type="HAMAP-Rule" id="MF_00418"/>
    </source>
</evidence>
<evidence type="ECO:0000256" key="5">
    <source>
        <dbReference type="ARBA" id="ARBA00022490"/>
    </source>
</evidence>
<dbReference type="PANTHER" id="PTHR12128:SF66">
    <property type="entry name" value="4-HYDROXY-2-OXOGLUTARATE ALDOLASE, MITOCHONDRIAL"/>
    <property type="match status" value="1"/>
</dbReference>
<dbReference type="SUPFAM" id="SSF51569">
    <property type="entry name" value="Aldolase"/>
    <property type="match status" value="1"/>
</dbReference>
<dbReference type="PROSITE" id="PS00666">
    <property type="entry name" value="DHDPS_2"/>
    <property type="match status" value="1"/>
</dbReference>
<protein>
    <recommendedName>
        <fullName evidence="4 12">4-hydroxy-tetrahydrodipicolinate synthase</fullName>
        <shortName evidence="12">HTPA synthase</shortName>
        <ecNumber evidence="4 12">4.3.3.7</ecNumber>
    </recommendedName>
</protein>
<evidence type="ECO:0000256" key="11">
    <source>
        <dbReference type="ARBA" id="ARBA00047836"/>
    </source>
</evidence>
<dbReference type="NCBIfam" id="TIGR00674">
    <property type="entry name" value="dapA"/>
    <property type="match status" value="1"/>
</dbReference>
<dbReference type="InterPro" id="IPR013785">
    <property type="entry name" value="Aldolase_TIM"/>
</dbReference>
<dbReference type="CDD" id="cd00950">
    <property type="entry name" value="DHDPS"/>
    <property type="match status" value="1"/>
</dbReference>
<dbReference type="EMBL" id="CP001618">
    <property type="protein sequence ID" value="ACQ80396.1"/>
    <property type="molecule type" value="Genomic_DNA"/>
</dbReference>
<comment type="pathway">
    <text evidence="2 12">Amino-acid biosynthesis; L-lysine biosynthesis via DAP pathway; (S)-tetrahydrodipicolinate from L-aspartate: step 3/4.</text>
</comment>
<keyword evidence="5 12" id="KW-0963">Cytoplasm</keyword>
<comment type="subcellular location">
    <subcellularLocation>
        <location evidence="12">Cytoplasm</location>
    </subcellularLocation>
</comment>
<keyword evidence="7 12" id="KW-0220">Diaminopimelate biosynthesis</keyword>
<dbReference type="PIRSF" id="PIRSF001365">
    <property type="entry name" value="DHDPS"/>
    <property type="match status" value="1"/>
</dbReference>
<evidence type="ECO:0000313" key="17">
    <source>
        <dbReference type="Proteomes" id="UP000007962"/>
    </source>
</evidence>
<evidence type="ECO:0000313" key="16">
    <source>
        <dbReference type="EMBL" id="ACQ80396.1"/>
    </source>
</evidence>
<evidence type="ECO:0000256" key="13">
    <source>
        <dbReference type="PIRNR" id="PIRNR001365"/>
    </source>
</evidence>
<feature type="site" description="Part of a proton relay during catalysis" evidence="12">
    <location>
        <position position="111"/>
    </location>
</feature>
<keyword evidence="17" id="KW-1185">Reference proteome</keyword>
<evidence type="ECO:0000256" key="1">
    <source>
        <dbReference type="ARBA" id="ARBA00003294"/>
    </source>
</evidence>
<comment type="subunit">
    <text evidence="12">Homotetramer; dimer of dimers.</text>
</comment>
<keyword evidence="6 12" id="KW-0028">Amino-acid biosynthesis</keyword>
<dbReference type="PROSITE" id="PS00665">
    <property type="entry name" value="DHDPS_1"/>
    <property type="match status" value="1"/>
</dbReference>
<evidence type="ECO:0000256" key="8">
    <source>
        <dbReference type="ARBA" id="ARBA00023154"/>
    </source>
</evidence>
<name>C5C6J0_BEUC1</name>
<dbReference type="PRINTS" id="PR00146">
    <property type="entry name" value="DHPICSNTHASE"/>
</dbReference>
<dbReference type="InterPro" id="IPR020624">
    <property type="entry name" value="Schiff_base-form_aldolases_CS"/>
</dbReference>